<dbReference type="InterPro" id="IPR020472">
    <property type="entry name" value="WD40_PAC1"/>
</dbReference>
<evidence type="ECO:0000256" key="6">
    <source>
        <dbReference type="SAM" id="MobiDB-lite"/>
    </source>
</evidence>
<dbReference type="InterPro" id="IPR001680">
    <property type="entry name" value="WD40_rpt"/>
</dbReference>
<evidence type="ECO:0000256" key="2">
    <source>
        <dbReference type="ARBA" id="ARBA00022490"/>
    </source>
</evidence>
<dbReference type="Pfam" id="PF00400">
    <property type="entry name" value="WD40"/>
    <property type="match status" value="5"/>
</dbReference>
<comment type="caution">
    <text evidence="9">The sequence shown here is derived from an EMBL/GenBank/DDBJ whole genome shotgun (WGS) entry which is preliminary data.</text>
</comment>
<dbReference type="PROSITE" id="PS50294">
    <property type="entry name" value="WD_REPEATS_REGION"/>
    <property type="match status" value="3"/>
</dbReference>
<evidence type="ECO:0000256" key="1">
    <source>
        <dbReference type="ARBA" id="ARBA00004496"/>
    </source>
</evidence>
<dbReference type="PROSITE" id="PS50082">
    <property type="entry name" value="WD_REPEATS_2"/>
    <property type="match status" value="3"/>
</dbReference>
<dbReference type="GO" id="GO:0043130">
    <property type="term" value="F:ubiquitin binding"/>
    <property type="evidence" value="ECO:0007669"/>
    <property type="project" value="TreeGrafter"/>
</dbReference>
<dbReference type="GO" id="GO:0043161">
    <property type="term" value="P:proteasome-mediated ubiquitin-dependent protein catabolic process"/>
    <property type="evidence" value="ECO:0007669"/>
    <property type="project" value="TreeGrafter"/>
</dbReference>
<name>D4ARD2_ARTBC</name>
<dbReference type="PANTHER" id="PTHR19849">
    <property type="entry name" value="PHOSPHOLIPASE A-2-ACTIVATING PROTEIN"/>
    <property type="match status" value="1"/>
</dbReference>
<evidence type="ECO:0000313" key="9">
    <source>
        <dbReference type="EMBL" id="EFE34275.1"/>
    </source>
</evidence>
<dbReference type="Gene3D" id="2.130.10.10">
    <property type="entry name" value="YVTN repeat-like/Quinoprotein amine dehydrogenase"/>
    <property type="match status" value="1"/>
</dbReference>
<feature type="repeat" description="WD" evidence="5">
    <location>
        <begin position="50"/>
        <end position="82"/>
    </location>
</feature>
<keyword evidence="2" id="KW-0963">Cytoplasm</keyword>
<evidence type="ECO:0000256" key="4">
    <source>
        <dbReference type="ARBA" id="ARBA00022737"/>
    </source>
</evidence>
<dbReference type="PROSITE" id="PS51396">
    <property type="entry name" value="PUL"/>
    <property type="match status" value="1"/>
</dbReference>
<evidence type="ECO:0000313" key="10">
    <source>
        <dbReference type="Proteomes" id="UP000008866"/>
    </source>
</evidence>
<evidence type="ECO:0000256" key="5">
    <source>
        <dbReference type="PROSITE-ProRule" id="PRU00221"/>
    </source>
</evidence>
<dbReference type="PROSITE" id="PS51394">
    <property type="entry name" value="PFU"/>
    <property type="match status" value="1"/>
</dbReference>
<dbReference type="KEGG" id="abe:ARB_06672"/>
<dbReference type="PROSITE" id="PS00678">
    <property type="entry name" value="WD_REPEATS_1"/>
    <property type="match status" value="1"/>
</dbReference>
<dbReference type="PRINTS" id="PR00320">
    <property type="entry name" value="GPROTEINBRPT"/>
</dbReference>
<dbReference type="GO" id="GO:0005737">
    <property type="term" value="C:cytoplasm"/>
    <property type="evidence" value="ECO:0007669"/>
    <property type="project" value="UniProtKB-SubCell"/>
</dbReference>
<dbReference type="Pfam" id="PF08324">
    <property type="entry name" value="PUL"/>
    <property type="match status" value="1"/>
</dbReference>
<dbReference type="InterPro" id="IPR013535">
    <property type="entry name" value="PUL_dom"/>
</dbReference>
<dbReference type="SUPFAM" id="SSF50978">
    <property type="entry name" value="WD40 repeat-like"/>
    <property type="match status" value="1"/>
</dbReference>
<feature type="region of interest" description="Disordered" evidence="6">
    <location>
        <begin position="503"/>
        <end position="523"/>
    </location>
</feature>
<proteinExistence type="predicted"/>
<dbReference type="OMA" id="DKCIYYW"/>
<dbReference type="GeneID" id="9527218"/>
<dbReference type="InterPro" id="IPR019775">
    <property type="entry name" value="WD40_repeat_CS"/>
</dbReference>
<dbReference type="eggNOG" id="KOG0301">
    <property type="taxonomic scope" value="Eukaryota"/>
</dbReference>
<dbReference type="InterPro" id="IPR036322">
    <property type="entry name" value="WD40_repeat_dom_sf"/>
</dbReference>
<gene>
    <name evidence="9" type="ORF">ARB_06672</name>
</gene>
<dbReference type="Pfam" id="PF09070">
    <property type="entry name" value="PFU"/>
    <property type="match status" value="1"/>
</dbReference>
<keyword evidence="10" id="KW-1185">Reference proteome</keyword>
<dbReference type="CDD" id="cd00200">
    <property type="entry name" value="WD40"/>
    <property type="match status" value="1"/>
</dbReference>
<feature type="domain" description="PUL" evidence="8">
    <location>
        <begin position="523"/>
        <end position="806"/>
    </location>
</feature>
<feature type="compositionally biased region" description="Polar residues" evidence="6">
    <location>
        <begin position="503"/>
        <end position="517"/>
    </location>
</feature>
<comment type="subcellular location">
    <subcellularLocation>
        <location evidence="1">Cytoplasm</location>
    </subcellularLocation>
</comment>
<dbReference type="InterPro" id="IPR015943">
    <property type="entry name" value="WD40/YVTN_repeat-like_dom_sf"/>
</dbReference>
<dbReference type="FunFam" id="1.25.10.10:FF:000377">
    <property type="entry name" value="Polyubiquitin binding protein (Doa1/Ufd3)"/>
    <property type="match status" value="1"/>
</dbReference>
<feature type="repeat" description="WD" evidence="5">
    <location>
        <begin position="272"/>
        <end position="306"/>
    </location>
</feature>
<reference evidence="10" key="1">
    <citation type="journal article" date="2011" name="Genome Biol.">
        <title>Comparative and functional genomics provide insights into the pathogenicity of dermatophytic fungi.</title>
        <authorList>
            <person name="Burmester A."/>
            <person name="Shelest E."/>
            <person name="Gloeckner G."/>
            <person name="Heddergott C."/>
            <person name="Schindler S."/>
            <person name="Staib P."/>
            <person name="Heidel A."/>
            <person name="Felder M."/>
            <person name="Petzold A."/>
            <person name="Szafranski K."/>
            <person name="Feuermann M."/>
            <person name="Pedruzzi I."/>
            <person name="Priebe S."/>
            <person name="Groth M."/>
            <person name="Winkler R."/>
            <person name="Li W."/>
            <person name="Kniemeyer O."/>
            <person name="Schroeckh V."/>
            <person name="Hertweck C."/>
            <person name="Hube B."/>
            <person name="White T.C."/>
            <person name="Platzer M."/>
            <person name="Guthke R."/>
            <person name="Heitman J."/>
            <person name="Woestemeyer J."/>
            <person name="Zipfel P.F."/>
            <person name="Monod M."/>
            <person name="Brakhage A.A."/>
        </authorList>
    </citation>
    <scope>NUCLEOTIDE SEQUENCE [LARGE SCALE GENOMIC DNA]</scope>
    <source>
        <strain evidence="10">ATCC MYA-4681 / CBS 112371</strain>
    </source>
</reference>
<dbReference type="InterPro" id="IPR011989">
    <property type="entry name" value="ARM-like"/>
</dbReference>
<dbReference type="Gene3D" id="3.10.20.870">
    <property type="entry name" value="PFU (PLAA family ubiquitin binding), C-terminal domain"/>
    <property type="match status" value="1"/>
</dbReference>
<dbReference type="GO" id="GO:0010992">
    <property type="term" value="P:ubiquitin recycling"/>
    <property type="evidence" value="ECO:0007669"/>
    <property type="project" value="TreeGrafter"/>
</dbReference>
<evidence type="ECO:0000259" key="7">
    <source>
        <dbReference type="PROSITE" id="PS51394"/>
    </source>
</evidence>
<dbReference type="EMBL" id="ABSU01000006">
    <property type="protein sequence ID" value="EFE34275.1"/>
    <property type="molecule type" value="Genomic_DNA"/>
</dbReference>
<dbReference type="GO" id="GO:0005634">
    <property type="term" value="C:nucleus"/>
    <property type="evidence" value="ECO:0007669"/>
    <property type="project" value="TreeGrafter"/>
</dbReference>
<dbReference type="Proteomes" id="UP000008866">
    <property type="component" value="Unassembled WGS sequence"/>
</dbReference>
<sequence length="808" mass="86811">MQRTATPTPTLCKQAEELQLQPFIALRDSFVSSAPTKIICMPDFKISALLEGHSDDVRAVAFPTTSTVLTSSRDATVRMWTVVSSPPPKFDDKITVHGSAFINSLAYCPPTGDYPEGLIFSAGQDTIIEARQPGKPADDNAERLLLGHTGNVCALAVSPDRKWLASGSWDSTGRLWEIGKWSKEVVLDGHGGSVWAVLAYDKDTVITGCADKLIRVFNTSGKLLNTFRGCGDVVRALCKVPDGHGSGAQIASAGNDGIIRLWTIQGKQVGQLHGHESFIYSLDSLPSGELVSSGEDRTVRIWNATSCIQTITHPAISVWSVAACAESGDIISGASDRIARIFSRDKGRQADEATTQIFENAVKESSIPQEQVGKVNKEKLPGPEFLKQRSGTKDGQVQMIREDDGSVTAHTWSSASSQWVPVGTVVDSVGSSGRKVEYMGQDYDYVFDVDIEDGKPPLKLPYNLSQNPYDVAKKFIANNELPISYLEQVANFITTNTKGAVVGPSQTSESTYQQPSIPDSRPKVLPQASYLSIKSANLKAIQKKISEINTQLVSSGSKDLSLAPSEMEAISGLCSQLEQPSSLSKSPVVEATIPLLVKVSTSWPAANRLPGLDLLRLLAAASPAAATWDQGEGNLVSVIISSGVFDAPLSPNNTMLAIRMLANFFETGPGRALVVGCFEEVTNKIGSVMSDSVAAGNRNVTIAAATLYINLAVYFTSKENVDSPEASEHGLVLIDQLTKVLRNEKDSEAVYRGLVALGTLVVGLDHEIQTAAKEIYDLDQTLTRVLDAGFGREPRVKGVISEIRDAIN</sequence>
<feature type="domain" description="PFU" evidence="7">
    <location>
        <begin position="411"/>
        <end position="507"/>
    </location>
</feature>
<dbReference type="RefSeq" id="XP_003014915.1">
    <property type="nucleotide sequence ID" value="XM_003014869.1"/>
</dbReference>
<dbReference type="STRING" id="663331.D4ARD2"/>
<dbReference type="FunFam" id="2.130.10.10:FF:000236">
    <property type="entry name" value="Polyubiquitin binding protein (Doa1/Ufd3)"/>
    <property type="match status" value="1"/>
</dbReference>
<keyword evidence="3 5" id="KW-0853">WD repeat</keyword>
<dbReference type="PANTHER" id="PTHR19849:SF0">
    <property type="entry name" value="PHOSPHOLIPASE A-2-ACTIVATING PROTEIN"/>
    <property type="match status" value="1"/>
</dbReference>
<dbReference type="HOGENOM" id="CLU_011791_2_0_1"/>
<dbReference type="InterPro" id="IPR015155">
    <property type="entry name" value="PFU"/>
</dbReference>
<dbReference type="Gene3D" id="1.25.10.10">
    <property type="entry name" value="Leucine-rich Repeat Variant"/>
    <property type="match status" value="1"/>
</dbReference>
<protein>
    <recommendedName>
        <fullName evidence="11">Polyubiquitin binding protein (Doa1/Ufd3)</fullName>
    </recommendedName>
</protein>
<accession>D4ARD2</accession>
<evidence type="ECO:0008006" key="11">
    <source>
        <dbReference type="Google" id="ProtNLM"/>
    </source>
</evidence>
<dbReference type="AlphaFoldDB" id="D4ARD2"/>
<evidence type="ECO:0000256" key="3">
    <source>
        <dbReference type="ARBA" id="ARBA00022574"/>
    </source>
</evidence>
<evidence type="ECO:0000259" key="8">
    <source>
        <dbReference type="PROSITE" id="PS51396"/>
    </source>
</evidence>
<keyword evidence="4" id="KW-0677">Repeat</keyword>
<organism evidence="9 10">
    <name type="scientific">Arthroderma benhamiae (strain ATCC MYA-4681 / CBS 112371)</name>
    <name type="common">Trichophyton mentagrophytes</name>
    <dbReference type="NCBI Taxonomy" id="663331"/>
    <lineage>
        <taxon>Eukaryota</taxon>
        <taxon>Fungi</taxon>
        <taxon>Dikarya</taxon>
        <taxon>Ascomycota</taxon>
        <taxon>Pezizomycotina</taxon>
        <taxon>Eurotiomycetes</taxon>
        <taxon>Eurotiomycetidae</taxon>
        <taxon>Onygenales</taxon>
        <taxon>Arthrodermataceae</taxon>
        <taxon>Trichophyton</taxon>
    </lineage>
</organism>
<dbReference type="SMART" id="SM00320">
    <property type="entry name" value="WD40"/>
    <property type="match status" value="6"/>
</dbReference>
<dbReference type="InterPro" id="IPR038122">
    <property type="entry name" value="PFU_sf"/>
</dbReference>
<feature type="repeat" description="WD" evidence="5">
    <location>
        <begin position="145"/>
        <end position="178"/>
    </location>
</feature>